<dbReference type="EMBL" id="JBHSFH010000005">
    <property type="protein sequence ID" value="MFC4494440.1"/>
    <property type="molecule type" value="Genomic_DNA"/>
</dbReference>
<evidence type="ECO:0000313" key="3">
    <source>
        <dbReference type="EMBL" id="MFC4494440.1"/>
    </source>
</evidence>
<keyword evidence="2" id="KW-0732">Signal</keyword>
<proteinExistence type="predicted"/>
<accession>A0ABV9A3Y4</accession>
<name>A0ABV9A3Y4_9ACTN</name>
<evidence type="ECO:0000256" key="1">
    <source>
        <dbReference type="SAM" id="MobiDB-lite"/>
    </source>
</evidence>
<evidence type="ECO:0000313" key="4">
    <source>
        <dbReference type="Proteomes" id="UP001595997"/>
    </source>
</evidence>
<feature type="chain" id="PRO_5046006239" description="Secreted protein" evidence="2">
    <location>
        <begin position="25"/>
        <end position="185"/>
    </location>
</feature>
<dbReference type="Proteomes" id="UP001595997">
    <property type="component" value="Unassembled WGS sequence"/>
</dbReference>
<feature type="region of interest" description="Disordered" evidence="1">
    <location>
        <begin position="22"/>
        <end position="107"/>
    </location>
</feature>
<comment type="caution">
    <text evidence="3">The sequence shown here is derived from an EMBL/GenBank/DDBJ whole genome shotgun (WGS) entry which is preliminary data.</text>
</comment>
<dbReference type="RefSeq" id="WP_386445476.1">
    <property type="nucleotide sequence ID" value="NZ_JBHSFH010000005.1"/>
</dbReference>
<evidence type="ECO:0000256" key="2">
    <source>
        <dbReference type="SAM" id="SignalP"/>
    </source>
</evidence>
<reference evidence="4" key="1">
    <citation type="journal article" date="2019" name="Int. J. Syst. Evol. Microbiol.">
        <title>The Global Catalogue of Microorganisms (GCM) 10K type strain sequencing project: providing services to taxonomists for standard genome sequencing and annotation.</title>
        <authorList>
            <consortium name="The Broad Institute Genomics Platform"/>
            <consortium name="The Broad Institute Genome Sequencing Center for Infectious Disease"/>
            <person name="Wu L."/>
            <person name="Ma J."/>
        </authorList>
    </citation>
    <scope>NUCLEOTIDE SEQUENCE [LARGE SCALE GENOMIC DNA]</scope>
    <source>
        <strain evidence="4">CGMCC 4.7357</strain>
    </source>
</reference>
<feature type="compositionally biased region" description="Low complexity" evidence="1">
    <location>
        <begin position="68"/>
        <end position="93"/>
    </location>
</feature>
<sequence length="185" mass="18984">MSRHLKLIAAVAVVLVALSGFSPARSSGGGKGGGSRSSSGGKGGGCSSSSSSSHNSSSTYDDDDSDYDSGYSSTGTSGSRYNSSTGTSGSRYNSSRRDKAPSATITQCAADSGTAAKAVVSVRNPNRSSETYEIKVQFDDSVAEFVDSGTTEVTVEANQEKPVDVRMDHPERIDGVSACKVVSVR</sequence>
<feature type="compositionally biased region" description="Low complexity" evidence="1">
    <location>
        <begin position="47"/>
        <end position="59"/>
    </location>
</feature>
<gene>
    <name evidence="3" type="ORF">ACFPA8_09880</name>
</gene>
<organism evidence="3 4">
    <name type="scientific">Streptomyces ovatisporus</name>
    <dbReference type="NCBI Taxonomy" id="1128682"/>
    <lineage>
        <taxon>Bacteria</taxon>
        <taxon>Bacillati</taxon>
        <taxon>Actinomycetota</taxon>
        <taxon>Actinomycetes</taxon>
        <taxon>Kitasatosporales</taxon>
        <taxon>Streptomycetaceae</taxon>
        <taxon>Streptomyces</taxon>
    </lineage>
</organism>
<feature type="compositionally biased region" description="Gly residues" evidence="1">
    <location>
        <begin position="27"/>
        <end position="46"/>
    </location>
</feature>
<protein>
    <recommendedName>
        <fullName evidence="5">Secreted protein</fullName>
    </recommendedName>
</protein>
<keyword evidence="4" id="KW-1185">Reference proteome</keyword>
<feature type="signal peptide" evidence="2">
    <location>
        <begin position="1"/>
        <end position="24"/>
    </location>
</feature>
<evidence type="ECO:0008006" key="5">
    <source>
        <dbReference type="Google" id="ProtNLM"/>
    </source>
</evidence>